<gene>
    <name evidence="2" type="ORF">PCAR9_A10009</name>
    <name evidence="1" type="ORF">PCARR_a3706</name>
</gene>
<reference evidence="2 3" key="2">
    <citation type="submission" date="2017-11" db="EMBL/GenBank/DDBJ databases">
        <authorList>
            <person name="Han C.G."/>
        </authorList>
    </citation>
    <scope>NUCLEOTIDE SEQUENCE [LARGE SCALE GENOMIC DNA]</scope>
    <source>
        <strain evidence="3">ATCC 43555</strain>
        <strain evidence="2">ATCC43555</strain>
    </source>
</reference>
<evidence type="ECO:0000313" key="2">
    <source>
        <dbReference type="EMBL" id="SOU39315.1"/>
    </source>
</evidence>
<evidence type="ECO:0000313" key="3">
    <source>
        <dbReference type="Proteomes" id="UP000238288"/>
    </source>
</evidence>
<dbReference type="RefSeq" id="WP_104641680.1">
    <property type="nucleotide sequence ID" value="NZ_AQGW01000022.1"/>
</dbReference>
<reference evidence="1 4" key="1">
    <citation type="submission" date="2015-06" db="EMBL/GenBank/DDBJ databases">
        <title>Genome sequence of Pseudoalteromonas carrageenovora.</title>
        <authorList>
            <person name="Xie B.-B."/>
            <person name="Rong J.-C."/>
            <person name="Qin Q.-L."/>
            <person name="Zhang Y.-Z."/>
        </authorList>
    </citation>
    <scope>NUCLEOTIDE SEQUENCE [LARGE SCALE GENOMIC DNA]</scope>
    <source>
        <strain evidence="1 4">IAM 12662</strain>
    </source>
</reference>
<dbReference type="Proteomes" id="UP000615003">
    <property type="component" value="Unassembled WGS sequence"/>
</dbReference>
<dbReference type="EMBL" id="AQGW01000022">
    <property type="protein sequence ID" value="MBE0383482.1"/>
    <property type="molecule type" value="Genomic_DNA"/>
</dbReference>
<proteinExistence type="predicted"/>
<evidence type="ECO:0000313" key="1">
    <source>
        <dbReference type="EMBL" id="MBE0383482.1"/>
    </source>
</evidence>
<dbReference type="EMBL" id="LT965928">
    <property type="protein sequence ID" value="SOU39315.1"/>
    <property type="molecule type" value="Genomic_DNA"/>
</dbReference>
<dbReference type="Proteomes" id="UP000238288">
    <property type="component" value="Chromosome PCAR9a"/>
</dbReference>
<protein>
    <submittedName>
        <fullName evidence="2">Uncharacterized protein</fullName>
    </submittedName>
</protein>
<organism evidence="2 3">
    <name type="scientific">Pseudoalteromonas carrageenovora IAM 12662</name>
    <dbReference type="NCBI Taxonomy" id="1314868"/>
    <lineage>
        <taxon>Bacteria</taxon>
        <taxon>Pseudomonadati</taxon>
        <taxon>Pseudomonadota</taxon>
        <taxon>Gammaproteobacteria</taxon>
        <taxon>Alteromonadales</taxon>
        <taxon>Pseudoalteromonadaceae</taxon>
        <taxon>Pseudoalteromonas</taxon>
    </lineage>
</organism>
<dbReference type="OrthoDB" id="6315445at2"/>
<keyword evidence="4" id="KW-1185">Reference proteome</keyword>
<name>A0A2K4X4R2_PSEVC</name>
<accession>A0A2K4X4R2</accession>
<dbReference type="GeneID" id="93661943"/>
<sequence length="304" mass="35757">MKNYIEYYIQEGDGQGYSIKAKELTIDEAVEYQKKYKALSRKFEIENIFDVFIEEFKRFKILLTEAQFSQEMDNHSGPSANIEDHRTRTKLNVSYLGILNTGKLLLDRLYYENKEGNSISSIIKEIDESVLAAFKKVRDRVFVDNNFYAFACKYRNLCQHKLLPINLLILYENLNKKRSKFSIPLELNSLGSKDRRDLFSKLNTDFKESIKREGQIDLNHVIDGYFEGIFDLIISLRKLVKEAISEAENYLTNKDDNFGRQLKAPVLYINEKEEFNFNFEWFEVAHFLEKKNSTYLKSSVVTRA</sequence>
<evidence type="ECO:0000313" key="4">
    <source>
        <dbReference type="Proteomes" id="UP000615003"/>
    </source>
</evidence>
<dbReference type="AlphaFoldDB" id="A0A2K4X4R2"/>